<evidence type="ECO:0000313" key="2">
    <source>
        <dbReference type="Proteomes" id="UP000324222"/>
    </source>
</evidence>
<evidence type="ECO:0000313" key="1">
    <source>
        <dbReference type="EMBL" id="MPD06743.1"/>
    </source>
</evidence>
<protein>
    <submittedName>
        <fullName evidence="1">Uncharacterized protein</fullName>
    </submittedName>
</protein>
<comment type="caution">
    <text evidence="1">The sequence shown here is derived from an EMBL/GenBank/DDBJ whole genome shotgun (WGS) entry which is preliminary data.</text>
</comment>
<name>A0A5B7KDN0_PORTR</name>
<dbReference type="EMBL" id="VSRR010152786">
    <property type="protein sequence ID" value="MPD06743.1"/>
    <property type="molecule type" value="Genomic_DNA"/>
</dbReference>
<keyword evidence="2" id="KW-1185">Reference proteome</keyword>
<accession>A0A5B7KDN0</accession>
<sequence length="38" mass="4314">MNYTEKKNNKKIKLAQIVVRRKSSCHSPRTVSFSAGCC</sequence>
<dbReference type="Proteomes" id="UP000324222">
    <property type="component" value="Unassembled WGS sequence"/>
</dbReference>
<dbReference type="AlphaFoldDB" id="A0A5B7KDN0"/>
<reference evidence="1 2" key="1">
    <citation type="submission" date="2019-05" db="EMBL/GenBank/DDBJ databases">
        <title>Another draft genome of Portunus trituberculatus and its Hox gene families provides insights of decapod evolution.</title>
        <authorList>
            <person name="Jeong J.-H."/>
            <person name="Song I."/>
            <person name="Kim S."/>
            <person name="Choi T."/>
            <person name="Kim D."/>
            <person name="Ryu S."/>
            <person name="Kim W."/>
        </authorList>
    </citation>
    <scope>NUCLEOTIDE SEQUENCE [LARGE SCALE GENOMIC DNA]</scope>
    <source>
        <tissue evidence="1">Muscle</tissue>
    </source>
</reference>
<proteinExistence type="predicted"/>
<organism evidence="1 2">
    <name type="scientific">Portunus trituberculatus</name>
    <name type="common">Swimming crab</name>
    <name type="synonym">Neptunus trituberculatus</name>
    <dbReference type="NCBI Taxonomy" id="210409"/>
    <lineage>
        <taxon>Eukaryota</taxon>
        <taxon>Metazoa</taxon>
        <taxon>Ecdysozoa</taxon>
        <taxon>Arthropoda</taxon>
        <taxon>Crustacea</taxon>
        <taxon>Multicrustacea</taxon>
        <taxon>Malacostraca</taxon>
        <taxon>Eumalacostraca</taxon>
        <taxon>Eucarida</taxon>
        <taxon>Decapoda</taxon>
        <taxon>Pleocyemata</taxon>
        <taxon>Brachyura</taxon>
        <taxon>Eubrachyura</taxon>
        <taxon>Portunoidea</taxon>
        <taxon>Portunidae</taxon>
        <taxon>Portuninae</taxon>
        <taxon>Portunus</taxon>
    </lineage>
</organism>
<gene>
    <name evidence="1" type="ORF">E2C01_102568</name>
</gene>